<gene>
    <name evidence="3" type="ORF">HNP77_001205</name>
</gene>
<evidence type="ECO:0000313" key="4">
    <source>
        <dbReference type="Proteomes" id="UP000578697"/>
    </source>
</evidence>
<accession>A0A840SFZ8</accession>
<evidence type="ECO:0000259" key="2">
    <source>
        <dbReference type="PROSITE" id="PS50853"/>
    </source>
</evidence>
<dbReference type="PROSITE" id="PS51257">
    <property type="entry name" value="PROKAR_LIPOPROTEIN"/>
    <property type="match status" value="1"/>
</dbReference>
<keyword evidence="1" id="KW-0732">Signal</keyword>
<name>A0A840SFZ8_9SPIR</name>
<feature type="domain" description="Fibronectin type-III" evidence="2">
    <location>
        <begin position="44"/>
        <end position="136"/>
    </location>
</feature>
<dbReference type="SUPFAM" id="SSF49265">
    <property type="entry name" value="Fibronectin type III"/>
    <property type="match status" value="2"/>
</dbReference>
<dbReference type="PROSITE" id="PS50853">
    <property type="entry name" value="FN3"/>
    <property type="match status" value="2"/>
</dbReference>
<dbReference type="CDD" id="cd00063">
    <property type="entry name" value="FN3"/>
    <property type="match status" value="1"/>
</dbReference>
<reference evidence="3 4" key="1">
    <citation type="submission" date="2020-08" db="EMBL/GenBank/DDBJ databases">
        <title>Genomic Encyclopedia of Type Strains, Phase IV (KMG-IV): sequencing the most valuable type-strain genomes for metagenomic binning, comparative biology and taxonomic classification.</title>
        <authorList>
            <person name="Goeker M."/>
        </authorList>
    </citation>
    <scope>NUCLEOTIDE SEQUENCE [LARGE SCALE GENOMIC DNA]</scope>
    <source>
        <strain evidence="3 4">DSM 103679</strain>
    </source>
</reference>
<dbReference type="Proteomes" id="UP000578697">
    <property type="component" value="Unassembled WGS sequence"/>
</dbReference>
<dbReference type="InterPro" id="IPR013783">
    <property type="entry name" value="Ig-like_fold"/>
</dbReference>
<sequence length="1355" mass="150252">MKRVVGILTGVLCLFSFFSACRENIVSSPAGNGNNIYNNGNLTAPKNLKATQGGYRSISLSWTAVSGALRYKIYASDSIYEGDFVLFAETEKNSLPGKTISNLTSGLTKYFKVTAVDANEKEGPESTIVCGSTLAVPVITSVEQNSESDETDVIVNWWMENCTAETYASSVQYEVVCYTDEKGSATAGTEPFITDGSLSAEINGLSPNTTYYFQVIASLQGAAYEEKSDIIDSETARKLTPEKALDFTAEQGESTESVTLSWTLPTFVDIKEGSTYARRPIYFKVYRKLSTEENFSTVPYVAYIGSNCNVNEGYVSKYISSKTIYTFNAQDCSTNNSLLTIEAAEATEENSLYPDYVGGYKIYFTDKSVLRNTRYDYKIQSYTDYYYDENTTPSSASSTSYSKLTTSAASVVQSAGWPLGKTSFSVNNPEYTVVYDEDGTTPLSYSGASLTFNFTFNDTDVESDYTFVLSRKRVSLTDSEVTEYSTKDFSLVADLNSYVDEIKPLPSMNGRYTYSVIVKKNSTQKNVEMITSQKSRFITADLNPLELENFFVQDGYLNKYEISFSATSGNTYVIKECDSNSDTEAEWKNILTYECTEAQDYIYEYKPEDIASGETRWFKADIYKTETQEKGKGADAVECGTLGTPSVTISDISYTGMTVSFAKVNKADSYVVSYVYENDTDSLALDSDFAGQTVTLSENEADEFGNFEIPFTKIAGYDNAQYAGLPLTVKVEAMNSSLDDENKIAVEKSMKLFGPAATIATVSQGTAAGSISVSWNAFEGANSYLVIRRFYDATVTPALWSDDVISYWVDGSTCELSEVNQKTASVSFVSLSDGVYTLKDCVSEEIFTADGYKEVYKKQQSRLAWGQKFEYIVVPLKEGEILGGTYASGILDVENGASYSSGVSSISRTGFALGYGIKVNASKGWQTDVLNKEDKADNNSIYVSWSKPEIPSGDIVYYIYRYDGSSWELTGQTSSLYYIDTKAEYGKVYRYLVGMSCGSARSYPVKNENEREYMLSYYDGVADSNYSDKSINHGWVLSQPKVVDANKNDSMGTMEKLIWTAAEINEEANYGINGYVIEVLSNDLSDWTEVASYSFDTADKTANYSYSFDGSANAATKILRDYKHFYRVRSYVLRDSKYCYSAPTEFTFGTEDEYVKWGTRALSDEELVKSAMYSLAYAFYLNDGGSEDLSNAGNHLKYGDAGTISGENGSAVFTKGELAGITDTSHWGKYSAKYTFSSYTPKVYGPLSEYTVMPVKISCDTHKVWMQGLSDYYLYEFADTHDITVEGSVSALSSQSAVISFYCPNNNTMTLKLTRNGVTKTIVETSDNTTRRQWFPMQISGNSGYDLNSEEYGWW</sequence>
<comment type="caution">
    <text evidence="3">The sequence shown here is derived from an EMBL/GenBank/DDBJ whole genome shotgun (WGS) entry which is preliminary data.</text>
</comment>
<dbReference type="InterPro" id="IPR003961">
    <property type="entry name" value="FN3_dom"/>
</dbReference>
<dbReference type="Gene3D" id="2.60.40.10">
    <property type="entry name" value="Immunoglobulins"/>
    <property type="match status" value="2"/>
</dbReference>
<dbReference type="EMBL" id="JACHFR010000002">
    <property type="protein sequence ID" value="MBB5218836.1"/>
    <property type="molecule type" value="Genomic_DNA"/>
</dbReference>
<dbReference type="InterPro" id="IPR036116">
    <property type="entry name" value="FN3_sf"/>
</dbReference>
<evidence type="ECO:0000313" key="3">
    <source>
        <dbReference type="EMBL" id="MBB5218836.1"/>
    </source>
</evidence>
<organism evidence="3 4">
    <name type="scientific">Treponema rectale</name>
    <dbReference type="NCBI Taxonomy" id="744512"/>
    <lineage>
        <taxon>Bacteria</taxon>
        <taxon>Pseudomonadati</taxon>
        <taxon>Spirochaetota</taxon>
        <taxon>Spirochaetia</taxon>
        <taxon>Spirochaetales</taxon>
        <taxon>Treponemataceae</taxon>
        <taxon>Treponema</taxon>
    </lineage>
</organism>
<protein>
    <recommendedName>
        <fullName evidence="2">Fibronectin type-III domain-containing protein</fullName>
    </recommendedName>
</protein>
<dbReference type="SMART" id="SM00060">
    <property type="entry name" value="FN3"/>
    <property type="match status" value="4"/>
</dbReference>
<keyword evidence="4" id="KW-1185">Reference proteome</keyword>
<dbReference type="RefSeq" id="WP_184652275.1">
    <property type="nucleotide sequence ID" value="NZ_JACHFR010000002.1"/>
</dbReference>
<feature type="domain" description="Fibronectin type-III" evidence="2">
    <location>
        <begin position="138"/>
        <end position="243"/>
    </location>
</feature>
<feature type="chain" id="PRO_5032985569" description="Fibronectin type-III domain-containing protein" evidence="1">
    <location>
        <begin position="23"/>
        <end position="1355"/>
    </location>
</feature>
<proteinExistence type="predicted"/>
<evidence type="ECO:0000256" key="1">
    <source>
        <dbReference type="SAM" id="SignalP"/>
    </source>
</evidence>
<feature type="signal peptide" evidence="1">
    <location>
        <begin position="1"/>
        <end position="22"/>
    </location>
</feature>